<evidence type="ECO:0000259" key="1">
    <source>
        <dbReference type="Pfam" id="PF24542"/>
    </source>
</evidence>
<evidence type="ECO:0000313" key="3">
    <source>
        <dbReference type="EMBL" id="ONK67291.1"/>
    </source>
</evidence>
<keyword evidence="4" id="KW-1185">Reference proteome</keyword>
<evidence type="ECO:0000313" key="4">
    <source>
        <dbReference type="Proteomes" id="UP000243459"/>
    </source>
</evidence>
<dbReference type="Gramene" id="ONK67291">
    <property type="protein sequence ID" value="ONK67291"/>
    <property type="gene ID" value="A4U43_C06F18630"/>
</dbReference>
<accession>A0A5P1ERU2</accession>
<dbReference type="PANTHER" id="PTHR12975:SF6">
    <property type="entry name" value="TRAFFICKING PROTEIN PARTICLE COMPLEX SUBUNIT 8"/>
    <property type="match status" value="1"/>
</dbReference>
<dbReference type="InterPro" id="IPR024420">
    <property type="entry name" value="TRAPP_III_complex_Trs85"/>
</dbReference>
<dbReference type="Pfam" id="PF24542">
    <property type="entry name" value="Ig_TPPC8_C"/>
    <property type="match status" value="1"/>
</dbReference>
<feature type="domain" description="TPPC8 C-terminal Ig-like" evidence="1">
    <location>
        <begin position="477"/>
        <end position="602"/>
    </location>
</feature>
<dbReference type="EMBL" id="CM007386">
    <property type="protein sequence ID" value="ONK67291.1"/>
    <property type="molecule type" value="Genomic_DNA"/>
</dbReference>
<reference evidence="4" key="1">
    <citation type="journal article" date="2017" name="Nat. Commun.">
        <title>The asparagus genome sheds light on the origin and evolution of a young Y chromosome.</title>
        <authorList>
            <person name="Harkess A."/>
            <person name="Zhou J."/>
            <person name="Xu C."/>
            <person name="Bowers J.E."/>
            <person name="Van der Hulst R."/>
            <person name="Ayyampalayam S."/>
            <person name="Mercati F."/>
            <person name="Riccardi P."/>
            <person name="McKain M.R."/>
            <person name="Kakrana A."/>
            <person name="Tang H."/>
            <person name="Ray J."/>
            <person name="Groenendijk J."/>
            <person name="Arikit S."/>
            <person name="Mathioni S.M."/>
            <person name="Nakano M."/>
            <person name="Shan H."/>
            <person name="Telgmann-Rauber A."/>
            <person name="Kanno A."/>
            <person name="Yue Z."/>
            <person name="Chen H."/>
            <person name="Li W."/>
            <person name="Chen Y."/>
            <person name="Xu X."/>
            <person name="Zhang Y."/>
            <person name="Luo S."/>
            <person name="Chen H."/>
            <person name="Gao J."/>
            <person name="Mao Z."/>
            <person name="Pires J.C."/>
            <person name="Luo M."/>
            <person name="Kudrna D."/>
            <person name="Wing R.A."/>
            <person name="Meyers B.C."/>
            <person name="Yi K."/>
            <person name="Kong H."/>
            <person name="Lavrijsen P."/>
            <person name="Sunseri F."/>
            <person name="Falavigna A."/>
            <person name="Ye Y."/>
            <person name="Leebens-Mack J.H."/>
            <person name="Chen G."/>
        </authorList>
    </citation>
    <scope>NUCLEOTIDE SEQUENCE [LARGE SCALE GENOMIC DNA]</scope>
    <source>
        <strain evidence="4">cv. DH0086</strain>
    </source>
</reference>
<dbReference type="Pfam" id="PF24545">
    <property type="entry name" value="Ig_TPPC8_1st"/>
    <property type="match status" value="1"/>
</dbReference>
<dbReference type="GO" id="GO:1990072">
    <property type="term" value="C:TRAPPIII protein complex"/>
    <property type="evidence" value="ECO:0007669"/>
    <property type="project" value="TreeGrafter"/>
</dbReference>
<feature type="domain" description="TPPC8 first Ig-like" evidence="2">
    <location>
        <begin position="3"/>
        <end position="112"/>
    </location>
</feature>
<organism evidence="3 4">
    <name type="scientific">Asparagus officinalis</name>
    <name type="common">Garden asparagus</name>
    <dbReference type="NCBI Taxonomy" id="4686"/>
    <lineage>
        <taxon>Eukaryota</taxon>
        <taxon>Viridiplantae</taxon>
        <taxon>Streptophyta</taxon>
        <taxon>Embryophyta</taxon>
        <taxon>Tracheophyta</taxon>
        <taxon>Spermatophyta</taxon>
        <taxon>Magnoliopsida</taxon>
        <taxon>Liliopsida</taxon>
        <taxon>Asparagales</taxon>
        <taxon>Asparagaceae</taxon>
        <taxon>Asparagoideae</taxon>
        <taxon>Asparagus</taxon>
    </lineage>
</organism>
<proteinExistence type="predicted"/>
<gene>
    <name evidence="3" type="ORF">A4U43_C06F18630</name>
</gene>
<dbReference type="InterPro" id="IPR058541">
    <property type="entry name" value="Ig_TPPC8_1st"/>
</dbReference>
<protein>
    <submittedName>
        <fullName evidence="3">Uncharacterized protein</fullName>
    </submittedName>
</protein>
<name>A0A5P1ERU2_ASPOF</name>
<dbReference type="OMA" id="ENQCANI"/>
<dbReference type="PANTHER" id="PTHR12975">
    <property type="entry name" value="TRANSPORT PROTEIN TRAPP"/>
    <property type="match status" value="1"/>
</dbReference>
<dbReference type="AlphaFoldDB" id="A0A5P1ERU2"/>
<dbReference type="InterPro" id="IPR057651">
    <property type="entry name" value="Ig_TPPC8_C"/>
</dbReference>
<dbReference type="Proteomes" id="UP000243459">
    <property type="component" value="Chromosome 6"/>
</dbReference>
<evidence type="ECO:0000259" key="2">
    <source>
        <dbReference type="Pfam" id="PF24545"/>
    </source>
</evidence>
<sequence>MLPEAIKLVVEIKNPLHLSISVSGISLICYLCASSEATELDISLPATSFQEGKPKEPPSCRDLNNGNASMILPEFDLILGGGETKRVQLSVTPKVEGLLKILGIRWKLSGLLGGYQYFEFDTKRKQKRGKKGLKHSSRDDLNFIVIKGLPKLEGCIQNLPKKAFADDLRLLILELRNQSEHSLKNIKMKISHPRFLIPGSVEDLNKDFPSCLEAHLSSERKNIQPNGMEKSESLLFSFPSDTTIDGGATFAWPLWLHTALCGNISLYISIYYEMESCSSDMIYRVLRMHYDVEVLPSLDVSFVITPCPLRVQDFIVRMDIVNRTSSESFSLQQLSCVGDQWEITSLPTYDFICPSQVLVAGQALSCFFKLKDCRTISDGEGELTVQGSDLLLCSQGSSETIVDISNSPLARFHQQERHNQGNSIEGSQGSVDFILISKVQGDYFNPDLGPPSKLLCGHICHCSISSKIPILWLVDGPRTISHDFSSSFCEVTLVMKIRNRSKAFVSVKITTFDGIPSDIFQVLDSTENQGGWQDVPLANELKSISHVQGLQPIKLKSQSICPFVWCASSSTQLKLEPESSKEVPLRICVFSPGTFDLSNYEMHWKLQQIDGDLTDDGKRTSSGMSRGHPFYLTALQSALVALE</sequence>